<sequence>MNESLFQPYTSEEVANALKQMHPYKSLGPGGMSYIFYQKFWHTIVSDIVNCVLEFLDHGVFKPQLNFTHIVLIPEVPNPDTITQLRPISLCNVIYKLASKLIANRLKPLLESLISPSQSAFVPGRLITDNVFLAYKLNHYLAHKHWGAVGHVSLKLDVSKTYDRVGWSFLESVLRQIGFHAKVVSMIMIYVNSVTYSFLLNGAQFGYVKPGRGLRQGDPLSPYLYL</sequence>
<comment type="caution">
    <text evidence="2">The sequence shown here is derived from an EMBL/GenBank/DDBJ whole genome shotgun (WGS) entry which is preliminary data.</text>
</comment>
<dbReference type="PANTHER" id="PTHR46890:SF48">
    <property type="entry name" value="RNA-DIRECTED DNA POLYMERASE"/>
    <property type="match status" value="1"/>
</dbReference>
<gene>
    <name evidence="2" type="ORF">Sradi_1873000</name>
</gene>
<dbReference type="InterPro" id="IPR000477">
    <property type="entry name" value="RT_dom"/>
</dbReference>
<organism evidence="2">
    <name type="scientific">Sesamum radiatum</name>
    <name type="common">Black benniseed</name>
    <dbReference type="NCBI Taxonomy" id="300843"/>
    <lineage>
        <taxon>Eukaryota</taxon>
        <taxon>Viridiplantae</taxon>
        <taxon>Streptophyta</taxon>
        <taxon>Embryophyta</taxon>
        <taxon>Tracheophyta</taxon>
        <taxon>Spermatophyta</taxon>
        <taxon>Magnoliopsida</taxon>
        <taxon>eudicotyledons</taxon>
        <taxon>Gunneridae</taxon>
        <taxon>Pentapetalae</taxon>
        <taxon>asterids</taxon>
        <taxon>lamiids</taxon>
        <taxon>Lamiales</taxon>
        <taxon>Pedaliaceae</taxon>
        <taxon>Sesamum</taxon>
    </lineage>
</organism>
<dbReference type="PANTHER" id="PTHR46890">
    <property type="entry name" value="NON-LTR RETROLELEMENT REVERSE TRANSCRIPTASE-LIKE PROTEIN-RELATED"/>
    <property type="match status" value="1"/>
</dbReference>
<dbReference type="Pfam" id="PF00078">
    <property type="entry name" value="RVT_1"/>
    <property type="match status" value="1"/>
</dbReference>
<dbReference type="AlphaFoldDB" id="A0AAW2TWK6"/>
<dbReference type="InterPro" id="IPR052343">
    <property type="entry name" value="Retrotransposon-Effector_Assoc"/>
</dbReference>
<proteinExistence type="predicted"/>
<evidence type="ECO:0000259" key="1">
    <source>
        <dbReference type="PROSITE" id="PS50878"/>
    </source>
</evidence>
<accession>A0AAW2TWK6</accession>
<feature type="domain" description="Reverse transcriptase" evidence="1">
    <location>
        <begin position="54"/>
        <end position="226"/>
    </location>
</feature>
<evidence type="ECO:0000313" key="2">
    <source>
        <dbReference type="EMBL" id="KAL0409386.1"/>
    </source>
</evidence>
<dbReference type="SUPFAM" id="SSF56672">
    <property type="entry name" value="DNA/RNA polymerases"/>
    <property type="match status" value="1"/>
</dbReference>
<name>A0AAW2TWK6_SESRA</name>
<dbReference type="PROSITE" id="PS50878">
    <property type="entry name" value="RT_POL"/>
    <property type="match status" value="1"/>
</dbReference>
<reference evidence="2" key="2">
    <citation type="journal article" date="2024" name="Plant">
        <title>Genomic evolution and insights into agronomic trait innovations of Sesamum species.</title>
        <authorList>
            <person name="Miao H."/>
            <person name="Wang L."/>
            <person name="Qu L."/>
            <person name="Liu H."/>
            <person name="Sun Y."/>
            <person name="Le M."/>
            <person name="Wang Q."/>
            <person name="Wei S."/>
            <person name="Zheng Y."/>
            <person name="Lin W."/>
            <person name="Duan Y."/>
            <person name="Cao H."/>
            <person name="Xiong S."/>
            <person name="Wang X."/>
            <person name="Wei L."/>
            <person name="Li C."/>
            <person name="Ma Q."/>
            <person name="Ju M."/>
            <person name="Zhao R."/>
            <person name="Li G."/>
            <person name="Mu C."/>
            <person name="Tian Q."/>
            <person name="Mei H."/>
            <person name="Zhang T."/>
            <person name="Gao T."/>
            <person name="Zhang H."/>
        </authorList>
    </citation>
    <scope>NUCLEOTIDE SEQUENCE</scope>
    <source>
        <strain evidence="2">G02</strain>
    </source>
</reference>
<protein>
    <submittedName>
        <fullName evidence="2">Retrovirus-related Pol polyprotein from type-1 retrotransposable element R2</fullName>
    </submittedName>
</protein>
<dbReference type="EMBL" id="JACGWJ010000007">
    <property type="protein sequence ID" value="KAL0409386.1"/>
    <property type="molecule type" value="Genomic_DNA"/>
</dbReference>
<dbReference type="InterPro" id="IPR043502">
    <property type="entry name" value="DNA/RNA_pol_sf"/>
</dbReference>
<reference evidence="2" key="1">
    <citation type="submission" date="2020-06" db="EMBL/GenBank/DDBJ databases">
        <authorList>
            <person name="Li T."/>
            <person name="Hu X."/>
            <person name="Zhang T."/>
            <person name="Song X."/>
            <person name="Zhang H."/>
            <person name="Dai N."/>
            <person name="Sheng W."/>
            <person name="Hou X."/>
            <person name="Wei L."/>
        </authorList>
    </citation>
    <scope>NUCLEOTIDE SEQUENCE</scope>
    <source>
        <strain evidence="2">G02</strain>
        <tissue evidence="2">Leaf</tissue>
    </source>
</reference>
<dbReference type="CDD" id="cd01650">
    <property type="entry name" value="RT_nLTR_like"/>
    <property type="match status" value="1"/>
</dbReference>